<protein>
    <submittedName>
        <fullName evidence="7">Outer membrane protein OmpA-like peptidoglycan-associated protein</fullName>
    </submittedName>
</protein>
<dbReference type="Pfam" id="PF00691">
    <property type="entry name" value="OmpA"/>
    <property type="match status" value="1"/>
</dbReference>
<gene>
    <name evidence="7" type="ORF">C8N47_1331</name>
</gene>
<dbReference type="Gene3D" id="3.30.1330.60">
    <property type="entry name" value="OmpA-like domain"/>
    <property type="match status" value="1"/>
</dbReference>
<reference evidence="7 8" key="1">
    <citation type="submission" date="2018-04" db="EMBL/GenBank/DDBJ databases">
        <title>Genomic Encyclopedia of Archaeal and Bacterial Type Strains, Phase II (KMG-II): from individual species to whole genera.</title>
        <authorList>
            <person name="Goeker M."/>
        </authorList>
    </citation>
    <scope>NUCLEOTIDE SEQUENCE [LARGE SCALE GENOMIC DNA]</scope>
    <source>
        <strain evidence="7 8">DSM 28823</strain>
    </source>
</reference>
<dbReference type="SUPFAM" id="SSF48452">
    <property type="entry name" value="TPR-like"/>
    <property type="match status" value="1"/>
</dbReference>
<evidence type="ECO:0000313" key="7">
    <source>
        <dbReference type="EMBL" id="PTN04236.1"/>
    </source>
</evidence>
<dbReference type="InterPro" id="IPR050330">
    <property type="entry name" value="Bact_OuterMem_StrucFunc"/>
</dbReference>
<dbReference type="AlphaFoldDB" id="A0A2T5BX02"/>
<dbReference type="SUPFAM" id="SSF82171">
    <property type="entry name" value="DPP6 N-terminal domain-like"/>
    <property type="match status" value="1"/>
</dbReference>
<dbReference type="InterPro" id="IPR006665">
    <property type="entry name" value="OmpA-like"/>
</dbReference>
<dbReference type="PANTHER" id="PTHR30329:SF21">
    <property type="entry name" value="LIPOPROTEIN YIAD-RELATED"/>
    <property type="match status" value="1"/>
</dbReference>
<dbReference type="SUPFAM" id="SSF49478">
    <property type="entry name" value="Cna protein B-type domain"/>
    <property type="match status" value="1"/>
</dbReference>
<dbReference type="InterPro" id="IPR011659">
    <property type="entry name" value="WD40"/>
</dbReference>
<keyword evidence="5" id="KW-0732">Signal</keyword>
<keyword evidence="8" id="KW-1185">Reference proteome</keyword>
<dbReference type="CDD" id="cd07185">
    <property type="entry name" value="OmpA_C-like"/>
    <property type="match status" value="1"/>
</dbReference>
<feature type="signal peptide" evidence="5">
    <location>
        <begin position="1"/>
        <end position="25"/>
    </location>
</feature>
<keyword evidence="2 4" id="KW-0472">Membrane</keyword>
<evidence type="ECO:0000256" key="3">
    <source>
        <dbReference type="ARBA" id="ARBA00023237"/>
    </source>
</evidence>
<comment type="subcellular location">
    <subcellularLocation>
        <location evidence="1">Cell outer membrane</location>
    </subcellularLocation>
</comment>
<sequence length="651" mass="72982">MPNNACTVVLLLTLLFSLFSPPARGQEKKLQRAEACYQNMDFPEALRLYRHLYERDRRRVELLSRMGELAYRLGENKEALRYYKLLVMRKKASANDLLTYAFTLRRLGDFEGSEHWLAEYNKLKADSLGDQLTEQLELVRRLQVDRGLVRMEPLKVNTYRSEFGPVVYGDSLIFCSDGRRSGPRRRSWLNDSHQPFLKLFVAPREADGQLGKPVPFATGLRSKYHDGPLSYAPNSGCMLVTQNYKPRMIRLDFRSFVQMKLVEARHEGGGWKVLDDFVYANPKYSVAHPALNADGTILLFASNKPGGYGFSDLYICYRRDSSWQEPQNLGPAINTEGYELFPYLANDSTLYFASTGHVGLGGLDLFQARLDSTGVHSIRNLGAPFNSSGDDFSLALLDDGRSGYLASDRNRSKRDELFYFEKPGQLMPVRVLVRDEDNGQPLSRAALAVLNAQGDTVAAGTTDASGLLSMDLLTGEDYRIQANKANYREGEQAICARGLADEPAQDIALSLHAQPASANDAEFATALAAEKEAVSSQPAVFVIHYPLSKWLIEDSERETLEEALALVKAHPGSKIRIASYADSRGSRSFNQRLSDKRAELVKNYFISRYIRPERISSKGYGESQLLNRCADGVSCPESEHALNRRTVITVE</sequence>
<keyword evidence="3" id="KW-0998">Cell outer membrane</keyword>
<evidence type="ECO:0000256" key="1">
    <source>
        <dbReference type="ARBA" id="ARBA00004442"/>
    </source>
</evidence>
<dbReference type="PROSITE" id="PS51123">
    <property type="entry name" value="OMPA_2"/>
    <property type="match status" value="1"/>
</dbReference>
<dbReference type="OrthoDB" id="1488841at2"/>
<proteinExistence type="predicted"/>
<comment type="caution">
    <text evidence="7">The sequence shown here is derived from an EMBL/GenBank/DDBJ whole genome shotgun (WGS) entry which is preliminary data.</text>
</comment>
<evidence type="ECO:0000256" key="4">
    <source>
        <dbReference type="PROSITE-ProRule" id="PRU00473"/>
    </source>
</evidence>
<dbReference type="InterPro" id="IPR036737">
    <property type="entry name" value="OmpA-like_sf"/>
</dbReference>
<dbReference type="RefSeq" id="WP_107823905.1">
    <property type="nucleotide sequence ID" value="NZ_QAAD01000033.1"/>
</dbReference>
<feature type="domain" description="OmpA-like" evidence="6">
    <location>
        <begin position="532"/>
        <end position="651"/>
    </location>
</feature>
<dbReference type="SUPFAM" id="SSF103088">
    <property type="entry name" value="OmpA-like"/>
    <property type="match status" value="1"/>
</dbReference>
<dbReference type="Pfam" id="PF07676">
    <property type="entry name" value="PD40"/>
    <property type="match status" value="2"/>
</dbReference>
<dbReference type="PANTHER" id="PTHR30329">
    <property type="entry name" value="STATOR ELEMENT OF FLAGELLAR MOTOR COMPLEX"/>
    <property type="match status" value="1"/>
</dbReference>
<dbReference type="EMBL" id="QAAD01000033">
    <property type="protein sequence ID" value="PTN04236.1"/>
    <property type="molecule type" value="Genomic_DNA"/>
</dbReference>
<evidence type="ECO:0000313" key="8">
    <source>
        <dbReference type="Proteomes" id="UP000243525"/>
    </source>
</evidence>
<name>A0A2T5BX02_9BACT</name>
<dbReference type="GO" id="GO:0009279">
    <property type="term" value="C:cell outer membrane"/>
    <property type="evidence" value="ECO:0007669"/>
    <property type="project" value="UniProtKB-SubCell"/>
</dbReference>
<dbReference type="InterPro" id="IPR006664">
    <property type="entry name" value="OMP_bac"/>
</dbReference>
<evidence type="ECO:0000256" key="2">
    <source>
        <dbReference type="ARBA" id="ARBA00023136"/>
    </source>
</evidence>
<dbReference type="PRINTS" id="PR01021">
    <property type="entry name" value="OMPADOMAIN"/>
</dbReference>
<dbReference type="Gene3D" id="1.25.40.10">
    <property type="entry name" value="Tetratricopeptide repeat domain"/>
    <property type="match status" value="1"/>
</dbReference>
<accession>A0A2T5BX02</accession>
<evidence type="ECO:0000256" key="5">
    <source>
        <dbReference type="SAM" id="SignalP"/>
    </source>
</evidence>
<organism evidence="7 8">
    <name type="scientific">Mangrovibacterium marinum</name>
    <dbReference type="NCBI Taxonomy" id="1639118"/>
    <lineage>
        <taxon>Bacteria</taxon>
        <taxon>Pseudomonadati</taxon>
        <taxon>Bacteroidota</taxon>
        <taxon>Bacteroidia</taxon>
        <taxon>Marinilabiliales</taxon>
        <taxon>Prolixibacteraceae</taxon>
        <taxon>Mangrovibacterium</taxon>
    </lineage>
</organism>
<dbReference type="InterPro" id="IPR011990">
    <property type="entry name" value="TPR-like_helical_dom_sf"/>
</dbReference>
<dbReference type="Proteomes" id="UP000243525">
    <property type="component" value="Unassembled WGS sequence"/>
</dbReference>
<evidence type="ECO:0000259" key="6">
    <source>
        <dbReference type="PROSITE" id="PS51123"/>
    </source>
</evidence>
<feature type="chain" id="PRO_5015446080" evidence="5">
    <location>
        <begin position="26"/>
        <end position="651"/>
    </location>
</feature>